<dbReference type="Proteomes" id="UP000199634">
    <property type="component" value="Unassembled WGS sequence"/>
</dbReference>
<dbReference type="InterPro" id="IPR008969">
    <property type="entry name" value="CarboxyPept-like_regulatory"/>
</dbReference>
<feature type="signal peptide" evidence="1">
    <location>
        <begin position="1"/>
        <end position="22"/>
    </location>
</feature>
<evidence type="ECO:0000256" key="1">
    <source>
        <dbReference type="SAM" id="SignalP"/>
    </source>
</evidence>
<evidence type="ECO:0008006" key="4">
    <source>
        <dbReference type="Google" id="ProtNLM"/>
    </source>
</evidence>
<accession>A0A1H6M3N4</accession>
<dbReference type="SUPFAM" id="SSF49464">
    <property type="entry name" value="Carboxypeptidase regulatory domain-like"/>
    <property type="match status" value="1"/>
</dbReference>
<reference evidence="2 3" key="1">
    <citation type="submission" date="2016-10" db="EMBL/GenBank/DDBJ databases">
        <authorList>
            <person name="de Groot N.N."/>
        </authorList>
    </citation>
    <scope>NUCLEOTIDE SEQUENCE [LARGE SCALE GENOMIC DNA]</scope>
    <source>
        <strain evidence="2 3">CGMCC 1.10825</strain>
    </source>
</reference>
<sequence length="251" mass="27845">MKAKIRKTGIMFLAAVALSSCTKNDDIGVPEAEKGYATGKVVDTKGDPIAGAKIVLENTVYYASYITGSTNDKGSYKIKVQQGSWKALATLEKEYNGQTYLVSLHPDRTESFTEEGVVCNFVWKLEGRDPVNGLSFYGGLIRVAEEYDDNYPNLDLNDVELILTPDGPLIDGSEGKTLKLHTNDKYWDQYHEIKDIPIGRYRVTAVLKEGNTPLRIKDRYADGELLPELQLNFTPEDYNLPGCSASIAIGY</sequence>
<keyword evidence="3" id="KW-1185">Reference proteome</keyword>
<evidence type="ECO:0000313" key="2">
    <source>
        <dbReference type="EMBL" id="SEH95841.1"/>
    </source>
</evidence>
<dbReference type="PROSITE" id="PS51257">
    <property type="entry name" value="PROKAR_LIPOPROTEIN"/>
    <property type="match status" value="1"/>
</dbReference>
<feature type="chain" id="PRO_5011445456" description="Carboxypeptidase regulatory-like domain-containing protein" evidence="1">
    <location>
        <begin position="23"/>
        <end position="251"/>
    </location>
</feature>
<dbReference type="RefSeq" id="WP_091101242.1">
    <property type="nucleotide sequence ID" value="NZ_FNXE01000039.1"/>
</dbReference>
<proteinExistence type="predicted"/>
<keyword evidence="1" id="KW-0732">Signal</keyword>
<evidence type="ECO:0000313" key="3">
    <source>
        <dbReference type="Proteomes" id="UP000199634"/>
    </source>
</evidence>
<protein>
    <recommendedName>
        <fullName evidence="4">Carboxypeptidase regulatory-like domain-containing protein</fullName>
    </recommendedName>
</protein>
<dbReference type="AlphaFoldDB" id="A0A1H6M3N4"/>
<dbReference type="STRING" id="1159016.SAMN02927937_02387"/>
<dbReference type="OrthoDB" id="1075473at2"/>
<dbReference type="Gene3D" id="2.60.40.1120">
    <property type="entry name" value="Carboxypeptidase-like, regulatory domain"/>
    <property type="match status" value="1"/>
</dbReference>
<dbReference type="EMBL" id="FNXE01000039">
    <property type="protein sequence ID" value="SEH95841.1"/>
    <property type="molecule type" value="Genomic_DNA"/>
</dbReference>
<name>A0A1H6M3N4_9FLAO</name>
<gene>
    <name evidence="2" type="ORF">SAMN02927937_02387</name>
</gene>
<organism evidence="2 3">
    <name type="scientific">Paenimyroides marinum</name>
    <dbReference type="NCBI Taxonomy" id="1159016"/>
    <lineage>
        <taxon>Bacteria</taxon>
        <taxon>Pseudomonadati</taxon>
        <taxon>Bacteroidota</taxon>
        <taxon>Flavobacteriia</taxon>
        <taxon>Flavobacteriales</taxon>
        <taxon>Flavobacteriaceae</taxon>
        <taxon>Paenimyroides</taxon>
    </lineage>
</organism>